<accession>M4VYC3</accession>
<evidence type="ECO:0000259" key="5">
    <source>
        <dbReference type="PROSITE" id="PS51352"/>
    </source>
</evidence>
<comment type="subcellular location">
    <subcellularLocation>
        <location evidence="1">Cell envelope</location>
    </subcellularLocation>
</comment>
<evidence type="ECO:0000256" key="2">
    <source>
        <dbReference type="ARBA" id="ARBA00022748"/>
    </source>
</evidence>
<protein>
    <submittedName>
        <fullName evidence="6">Thiol:disulfide oxidoreductase TlpA</fullName>
    </submittedName>
</protein>
<dbReference type="STRING" id="349215.A11S_1375"/>
<keyword evidence="2" id="KW-0201">Cytochrome c-type biogenesis</keyword>
<dbReference type="KEGG" id="man:A11S_1375"/>
<dbReference type="Gene3D" id="3.40.30.10">
    <property type="entry name" value="Glutaredoxin"/>
    <property type="match status" value="1"/>
</dbReference>
<sequence>MVLALVTLCPLLSANAATKATATPQTKADFLAQFAAVHTYDTEAPRGAAPADLVGVFDGQSASFPADFKGRILLVNFWATWCAPCVTELPTLQALQQARQGDHFTLMTLSTDVNPKSDKIRQLLEKSGFSADGPHYVLNPDDQTGWGHYIGLALPTTFIIGADGRVLYKLTGAADWASPGALDLIDGLIPTGD</sequence>
<evidence type="ECO:0000313" key="7">
    <source>
        <dbReference type="Proteomes" id="UP000011932"/>
    </source>
</evidence>
<dbReference type="InterPro" id="IPR013740">
    <property type="entry name" value="Redoxin"/>
</dbReference>
<feature type="domain" description="Thioredoxin" evidence="5">
    <location>
        <begin position="42"/>
        <end position="190"/>
    </location>
</feature>
<dbReference type="Pfam" id="PF08534">
    <property type="entry name" value="Redoxin"/>
    <property type="match status" value="1"/>
</dbReference>
<organism evidence="6 7">
    <name type="scientific">Micavibrio aeruginosavorus EPB</name>
    <dbReference type="NCBI Taxonomy" id="349215"/>
    <lineage>
        <taxon>Bacteria</taxon>
        <taxon>Pseudomonadati</taxon>
        <taxon>Bdellovibrionota</taxon>
        <taxon>Bdellovibrionia</taxon>
        <taxon>Bdellovibrionales</taxon>
        <taxon>Pseudobdellovibrionaceae</taxon>
        <taxon>Micavibrio</taxon>
    </lineage>
</organism>
<dbReference type="SUPFAM" id="SSF52833">
    <property type="entry name" value="Thioredoxin-like"/>
    <property type="match status" value="1"/>
</dbReference>
<proteinExistence type="predicted"/>
<dbReference type="GO" id="GO:0017004">
    <property type="term" value="P:cytochrome complex assembly"/>
    <property type="evidence" value="ECO:0007669"/>
    <property type="project" value="UniProtKB-KW"/>
</dbReference>
<reference evidence="6 7" key="1">
    <citation type="journal article" date="2013" name="ISME J.">
        <title>By their genes ye shall know them: genomic signatures of predatory bacteria.</title>
        <authorList>
            <person name="Pasternak Z."/>
            <person name="Pietrokovski S."/>
            <person name="Rotem O."/>
            <person name="Gophna U."/>
            <person name="Lurie-Weinberger M.N."/>
            <person name="Jurkevitch E."/>
        </authorList>
    </citation>
    <scope>NUCLEOTIDE SEQUENCE [LARGE SCALE GENOMIC DNA]</scope>
    <source>
        <strain evidence="6">EPB</strain>
    </source>
</reference>
<gene>
    <name evidence="6" type="ORF">A11S_1375</name>
</gene>
<dbReference type="InterPro" id="IPR017937">
    <property type="entry name" value="Thioredoxin_CS"/>
</dbReference>
<dbReference type="InterPro" id="IPR013766">
    <property type="entry name" value="Thioredoxin_domain"/>
</dbReference>
<dbReference type="GO" id="GO:0030313">
    <property type="term" value="C:cell envelope"/>
    <property type="evidence" value="ECO:0007669"/>
    <property type="project" value="UniProtKB-SubCell"/>
</dbReference>
<dbReference type="PROSITE" id="PS00194">
    <property type="entry name" value="THIOREDOXIN_1"/>
    <property type="match status" value="1"/>
</dbReference>
<evidence type="ECO:0000256" key="1">
    <source>
        <dbReference type="ARBA" id="ARBA00004196"/>
    </source>
</evidence>
<feature type="signal peptide" evidence="4">
    <location>
        <begin position="1"/>
        <end position="22"/>
    </location>
</feature>
<evidence type="ECO:0000256" key="3">
    <source>
        <dbReference type="ARBA" id="ARBA00023284"/>
    </source>
</evidence>
<dbReference type="InterPro" id="IPR050553">
    <property type="entry name" value="Thioredoxin_ResA/DsbE_sf"/>
</dbReference>
<dbReference type="Proteomes" id="UP000011932">
    <property type="component" value="Chromosome"/>
</dbReference>
<dbReference type="HOGENOM" id="CLU_1287620_0_0_5"/>
<evidence type="ECO:0000256" key="4">
    <source>
        <dbReference type="SAM" id="SignalP"/>
    </source>
</evidence>
<evidence type="ECO:0000313" key="6">
    <source>
        <dbReference type="EMBL" id="AGH98184.1"/>
    </source>
</evidence>
<dbReference type="InterPro" id="IPR036249">
    <property type="entry name" value="Thioredoxin-like_sf"/>
</dbReference>
<dbReference type="AlphaFoldDB" id="M4VYC3"/>
<dbReference type="CDD" id="cd02966">
    <property type="entry name" value="TlpA_like_family"/>
    <property type="match status" value="1"/>
</dbReference>
<dbReference type="GO" id="GO:0016491">
    <property type="term" value="F:oxidoreductase activity"/>
    <property type="evidence" value="ECO:0007669"/>
    <property type="project" value="InterPro"/>
</dbReference>
<dbReference type="PROSITE" id="PS51352">
    <property type="entry name" value="THIOREDOXIN_2"/>
    <property type="match status" value="1"/>
</dbReference>
<dbReference type="EMBL" id="CP003538">
    <property type="protein sequence ID" value="AGH98184.1"/>
    <property type="molecule type" value="Genomic_DNA"/>
</dbReference>
<dbReference type="RefSeq" id="WP_015467718.1">
    <property type="nucleotide sequence ID" value="NC_020812.1"/>
</dbReference>
<keyword evidence="3" id="KW-0676">Redox-active center</keyword>
<name>M4VYC3_9BACT</name>
<feature type="chain" id="PRO_5004060513" evidence="4">
    <location>
        <begin position="23"/>
        <end position="193"/>
    </location>
</feature>
<dbReference type="PANTHER" id="PTHR42852">
    <property type="entry name" value="THIOL:DISULFIDE INTERCHANGE PROTEIN DSBE"/>
    <property type="match status" value="1"/>
</dbReference>
<keyword evidence="4" id="KW-0732">Signal</keyword>
<dbReference type="PANTHER" id="PTHR42852:SF13">
    <property type="entry name" value="PROTEIN DIPZ"/>
    <property type="match status" value="1"/>
</dbReference>